<dbReference type="PANTHER" id="PTHR31080:SF296">
    <property type="entry name" value="OS05G0360900 PROTEIN"/>
    <property type="match status" value="1"/>
</dbReference>
<dbReference type="EMBL" id="JADCNM010000001">
    <property type="protein sequence ID" value="KAG0503856.1"/>
    <property type="molecule type" value="Genomic_DNA"/>
</dbReference>
<sequence>MYTTATEPNSKPRMAYPALRVAIFVFLFLQQNLFSAADALGVAERTCKQNRRDSRPAIIATEQAEKEFQHVWDAVEKLQHANVTDPDKEALMACSEVYDDGVDVLTWAIKFIMSRSKSDAITYLSAALTDVTTYDDGFDDFGNKKLVAKMNEDPRNSSRLTLANASAIVSSPV</sequence>
<keyword evidence="1 2" id="KW-0732">Signal</keyword>
<dbReference type="InterPro" id="IPR006501">
    <property type="entry name" value="Pectinesterase_inhib_dom"/>
</dbReference>
<dbReference type="Pfam" id="PF04043">
    <property type="entry name" value="PMEI"/>
    <property type="match status" value="1"/>
</dbReference>
<protein>
    <recommendedName>
        <fullName evidence="3">Pectinesterase inhibitor domain-containing protein</fullName>
    </recommendedName>
</protein>
<dbReference type="EMBL" id="JADCNL010000001">
    <property type="protein sequence ID" value="KAG0499652.1"/>
    <property type="molecule type" value="Genomic_DNA"/>
</dbReference>
<name>A0A835S4K5_VANPL</name>
<dbReference type="GO" id="GO:0004857">
    <property type="term" value="F:enzyme inhibitor activity"/>
    <property type="evidence" value="ECO:0007669"/>
    <property type="project" value="InterPro"/>
</dbReference>
<feature type="domain" description="Pectinesterase inhibitor" evidence="3">
    <location>
        <begin position="38"/>
        <end position="168"/>
    </location>
</feature>
<evidence type="ECO:0000256" key="1">
    <source>
        <dbReference type="ARBA" id="ARBA00022729"/>
    </source>
</evidence>
<keyword evidence="6" id="KW-1185">Reference proteome</keyword>
<dbReference type="Proteomes" id="UP000639772">
    <property type="component" value="Chromosome 1"/>
</dbReference>
<dbReference type="PANTHER" id="PTHR31080">
    <property type="entry name" value="PECTINESTERASE INHIBITOR-LIKE"/>
    <property type="match status" value="1"/>
</dbReference>
<dbReference type="NCBIfam" id="TIGR01614">
    <property type="entry name" value="PME_inhib"/>
    <property type="match status" value="1"/>
</dbReference>
<feature type="signal peptide" evidence="2">
    <location>
        <begin position="1"/>
        <end position="39"/>
    </location>
</feature>
<evidence type="ECO:0000259" key="3">
    <source>
        <dbReference type="SMART" id="SM00856"/>
    </source>
</evidence>
<gene>
    <name evidence="5" type="ORF">HPP92_003928</name>
    <name evidence="4" type="ORF">HPP92_004343</name>
</gene>
<dbReference type="InterPro" id="IPR035513">
    <property type="entry name" value="Invertase/methylesterase_inhib"/>
</dbReference>
<evidence type="ECO:0000313" key="5">
    <source>
        <dbReference type="EMBL" id="KAG0503856.1"/>
    </source>
</evidence>
<accession>A0A835S4K5</accession>
<reference evidence="6 7" key="1">
    <citation type="journal article" date="2020" name="Nat. Food">
        <title>A phased Vanilla planifolia genome enables genetic improvement of flavour and production.</title>
        <authorList>
            <person name="Hasing T."/>
            <person name="Tang H."/>
            <person name="Brym M."/>
            <person name="Khazi F."/>
            <person name="Huang T."/>
            <person name="Chambers A.H."/>
        </authorList>
    </citation>
    <scope>NUCLEOTIDE SEQUENCE [LARGE SCALE GENOMIC DNA]</scope>
    <source>
        <tissue evidence="5">Leaf</tissue>
    </source>
</reference>
<evidence type="ECO:0000313" key="6">
    <source>
        <dbReference type="Proteomes" id="UP000636800"/>
    </source>
</evidence>
<comment type="caution">
    <text evidence="5">The sequence shown here is derived from an EMBL/GenBank/DDBJ whole genome shotgun (WGS) entry which is preliminary data.</text>
</comment>
<dbReference type="SMART" id="SM00856">
    <property type="entry name" value="PMEI"/>
    <property type="match status" value="1"/>
</dbReference>
<dbReference type="SUPFAM" id="SSF101148">
    <property type="entry name" value="Plant invertase/pectin methylesterase inhibitor"/>
    <property type="match status" value="1"/>
</dbReference>
<feature type="chain" id="PRO_5033643027" description="Pectinesterase inhibitor domain-containing protein" evidence="2">
    <location>
        <begin position="40"/>
        <end position="173"/>
    </location>
</feature>
<dbReference type="Gene3D" id="1.20.140.40">
    <property type="entry name" value="Invertase/pectin methylesterase inhibitor family protein"/>
    <property type="match status" value="1"/>
</dbReference>
<evidence type="ECO:0000313" key="7">
    <source>
        <dbReference type="Proteomes" id="UP000639772"/>
    </source>
</evidence>
<dbReference type="OrthoDB" id="1872906at2759"/>
<evidence type="ECO:0000256" key="2">
    <source>
        <dbReference type="SAM" id="SignalP"/>
    </source>
</evidence>
<evidence type="ECO:0000313" key="4">
    <source>
        <dbReference type="EMBL" id="KAG0499652.1"/>
    </source>
</evidence>
<proteinExistence type="predicted"/>
<dbReference type="Proteomes" id="UP000636800">
    <property type="component" value="Chromosome 1"/>
</dbReference>
<organism evidence="5 7">
    <name type="scientific">Vanilla planifolia</name>
    <name type="common">Vanilla</name>
    <dbReference type="NCBI Taxonomy" id="51239"/>
    <lineage>
        <taxon>Eukaryota</taxon>
        <taxon>Viridiplantae</taxon>
        <taxon>Streptophyta</taxon>
        <taxon>Embryophyta</taxon>
        <taxon>Tracheophyta</taxon>
        <taxon>Spermatophyta</taxon>
        <taxon>Magnoliopsida</taxon>
        <taxon>Liliopsida</taxon>
        <taxon>Asparagales</taxon>
        <taxon>Orchidaceae</taxon>
        <taxon>Vanilloideae</taxon>
        <taxon>Vanilleae</taxon>
        <taxon>Vanilla</taxon>
    </lineage>
</organism>
<dbReference type="InterPro" id="IPR051955">
    <property type="entry name" value="PME_Inhibitor"/>
</dbReference>
<dbReference type="AlphaFoldDB" id="A0A835S4K5"/>